<sequence length="148" mass="16700">MAKTKKNETHGLNFEKVARLRSTTSHENIIKCILYDLFHIFVPSNAATKYGIQNEPLAKNYLESKLGTEILPCGLFIDKNLPYLAASPGGLVNSDSIVEIKCPASIKDYTPEEAFHEKNLKCMTYNHGNLQLKTSHVYYTKFKTTTNN</sequence>
<protein>
    <submittedName>
        <fullName evidence="2">YqaJ domain-containing protein</fullName>
    </submittedName>
</protein>
<feature type="domain" description="YqaJ viral recombinase" evidence="1">
    <location>
        <begin position="43"/>
        <end position="111"/>
    </location>
</feature>
<dbReference type="GO" id="GO:0006281">
    <property type="term" value="P:DNA repair"/>
    <property type="evidence" value="ECO:0007669"/>
    <property type="project" value="UniProtKB-ARBA"/>
</dbReference>
<comment type="caution">
    <text evidence="2">The sequence shown here is derived from an EMBL/GenBank/DDBJ whole genome shotgun (WGS) entry which is preliminary data.</text>
</comment>
<dbReference type="Pfam" id="PF09588">
    <property type="entry name" value="YqaJ"/>
    <property type="match status" value="1"/>
</dbReference>
<dbReference type="InterPro" id="IPR019080">
    <property type="entry name" value="YqaJ_viral_recombinase"/>
</dbReference>
<proteinExistence type="predicted"/>
<dbReference type="InterPro" id="IPR051703">
    <property type="entry name" value="NF-kappa-B_Signaling_Reg"/>
</dbReference>
<dbReference type="OrthoDB" id="6595168at2759"/>
<dbReference type="Proteomes" id="UP000478052">
    <property type="component" value="Unassembled WGS sequence"/>
</dbReference>
<keyword evidence="3" id="KW-1185">Reference proteome</keyword>
<dbReference type="Gene3D" id="3.90.320.10">
    <property type="match status" value="1"/>
</dbReference>
<dbReference type="InterPro" id="IPR011335">
    <property type="entry name" value="Restrct_endonuc-II-like"/>
</dbReference>
<dbReference type="InterPro" id="IPR011604">
    <property type="entry name" value="PDDEXK-like_dom_sf"/>
</dbReference>
<dbReference type="PANTHER" id="PTHR46609:SF8">
    <property type="entry name" value="YQAJ VIRAL RECOMBINASE DOMAIN-CONTAINING PROTEIN"/>
    <property type="match status" value="1"/>
</dbReference>
<reference evidence="2 3" key="1">
    <citation type="submission" date="2019-08" db="EMBL/GenBank/DDBJ databases">
        <title>Whole genome of Aphis craccivora.</title>
        <authorList>
            <person name="Voronova N.V."/>
            <person name="Shulinski R.S."/>
            <person name="Bandarenka Y.V."/>
            <person name="Zhorov D.G."/>
            <person name="Warner D."/>
        </authorList>
    </citation>
    <scope>NUCLEOTIDE SEQUENCE [LARGE SCALE GENOMIC DNA]</scope>
    <source>
        <strain evidence="2">180601</strain>
        <tissue evidence="2">Whole Body</tissue>
    </source>
</reference>
<organism evidence="2 3">
    <name type="scientific">Aphis craccivora</name>
    <name type="common">Cowpea aphid</name>
    <dbReference type="NCBI Taxonomy" id="307492"/>
    <lineage>
        <taxon>Eukaryota</taxon>
        <taxon>Metazoa</taxon>
        <taxon>Ecdysozoa</taxon>
        <taxon>Arthropoda</taxon>
        <taxon>Hexapoda</taxon>
        <taxon>Insecta</taxon>
        <taxon>Pterygota</taxon>
        <taxon>Neoptera</taxon>
        <taxon>Paraneoptera</taxon>
        <taxon>Hemiptera</taxon>
        <taxon>Sternorrhyncha</taxon>
        <taxon>Aphidomorpha</taxon>
        <taxon>Aphidoidea</taxon>
        <taxon>Aphididae</taxon>
        <taxon>Aphidini</taxon>
        <taxon>Aphis</taxon>
        <taxon>Aphis</taxon>
    </lineage>
</organism>
<evidence type="ECO:0000313" key="3">
    <source>
        <dbReference type="Proteomes" id="UP000478052"/>
    </source>
</evidence>
<dbReference type="AlphaFoldDB" id="A0A6G0VK65"/>
<accession>A0A6G0VK65</accession>
<gene>
    <name evidence="2" type="ORF">FWK35_00032281</name>
</gene>
<evidence type="ECO:0000313" key="2">
    <source>
        <dbReference type="EMBL" id="KAF0693233.1"/>
    </source>
</evidence>
<dbReference type="SUPFAM" id="SSF52980">
    <property type="entry name" value="Restriction endonuclease-like"/>
    <property type="match status" value="1"/>
</dbReference>
<dbReference type="EMBL" id="VUJU01015567">
    <property type="protein sequence ID" value="KAF0693233.1"/>
    <property type="molecule type" value="Genomic_DNA"/>
</dbReference>
<name>A0A6G0VK65_APHCR</name>
<evidence type="ECO:0000259" key="1">
    <source>
        <dbReference type="Pfam" id="PF09588"/>
    </source>
</evidence>
<dbReference type="PANTHER" id="PTHR46609">
    <property type="entry name" value="EXONUCLEASE, PHAGE-TYPE/RECB, C-TERMINAL DOMAIN-CONTAINING PROTEIN"/>
    <property type="match status" value="1"/>
</dbReference>